<dbReference type="PANTHER" id="PTHR22939">
    <property type="entry name" value="SERINE PROTEASE FAMILY S1C HTRA-RELATED"/>
    <property type="match status" value="1"/>
</dbReference>
<evidence type="ECO:0008006" key="4">
    <source>
        <dbReference type="Google" id="ProtNLM"/>
    </source>
</evidence>
<proteinExistence type="predicted"/>
<dbReference type="Gene3D" id="2.40.10.10">
    <property type="entry name" value="Trypsin-like serine proteases"/>
    <property type="match status" value="2"/>
</dbReference>
<feature type="chain" id="PRO_5009518202" description="Serine protease" evidence="1">
    <location>
        <begin position="22"/>
        <end position="245"/>
    </location>
</feature>
<dbReference type="EMBL" id="MEYV01000010">
    <property type="protein sequence ID" value="OGD40302.1"/>
    <property type="molecule type" value="Genomic_DNA"/>
</dbReference>
<dbReference type="InterPro" id="IPR043504">
    <property type="entry name" value="Peptidase_S1_PA_chymotrypsin"/>
</dbReference>
<dbReference type="Pfam" id="PF13365">
    <property type="entry name" value="Trypsin_2"/>
    <property type="match status" value="1"/>
</dbReference>
<keyword evidence="1" id="KW-0732">Signal</keyword>
<comment type="caution">
    <text evidence="2">The sequence shown here is derived from an EMBL/GenBank/DDBJ whole genome shotgun (WGS) entry which is preliminary data.</text>
</comment>
<gene>
    <name evidence="2" type="ORF">A3I30_03345</name>
</gene>
<dbReference type="AlphaFoldDB" id="A0A1F5CBL2"/>
<dbReference type="SUPFAM" id="SSF50494">
    <property type="entry name" value="Trypsin-like serine proteases"/>
    <property type="match status" value="1"/>
</dbReference>
<feature type="signal peptide" evidence="1">
    <location>
        <begin position="1"/>
        <end position="21"/>
    </location>
</feature>
<evidence type="ECO:0000313" key="3">
    <source>
        <dbReference type="Proteomes" id="UP000177197"/>
    </source>
</evidence>
<dbReference type="PANTHER" id="PTHR22939:SF129">
    <property type="entry name" value="SERINE PROTEASE HTRA2, MITOCHONDRIAL"/>
    <property type="match status" value="1"/>
</dbReference>
<dbReference type="Proteomes" id="UP000177197">
    <property type="component" value="Unassembled WGS sequence"/>
</dbReference>
<accession>A0A1F5CBL2</accession>
<dbReference type="InterPro" id="IPR009003">
    <property type="entry name" value="Peptidase_S1_PA"/>
</dbReference>
<name>A0A1F5CBL2_9BACT</name>
<reference evidence="2 3" key="1">
    <citation type="journal article" date="2016" name="Nat. Commun.">
        <title>Thousands of microbial genomes shed light on interconnected biogeochemical processes in an aquifer system.</title>
        <authorList>
            <person name="Anantharaman K."/>
            <person name="Brown C.T."/>
            <person name="Hug L.A."/>
            <person name="Sharon I."/>
            <person name="Castelle C.J."/>
            <person name="Probst A.J."/>
            <person name="Thomas B.C."/>
            <person name="Singh A."/>
            <person name="Wilkins M.J."/>
            <person name="Karaoz U."/>
            <person name="Brodie E.L."/>
            <person name="Williams K.H."/>
            <person name="Hubbard S.S."/>
            <person name="Banfield J.F."/>
        </authorList>
    </citation>
    <scope>NUCLEOTIDE SEQUENCE [LARGE SCALE GENOMIC DNA]</scope>
</reference>
<organism evidence="2 3">
    <name type="scientific">Candidatus Azambacteria bacterium RIFCSPLOWO2_02_FULL_44_14</name>
    <dbReference type="NCBI Taxonomy" id="1797306"/>
    <lineage>
        <taxon>Bacteria</taxon>
        <taxon>Candidatus Azamiibacteriota</taxon>
    </lineage>
</organism>
<sequence length="245" mass="27766">MKRLAVFPFLVLLATAVPAWAQVPDEVIEKIKPSVVVIYCDNGTGTGYIINARGDILTNYHICSASSQRWVRLYDGRKFEATRVYVWEPKDMVILRLAPDLSGDRKPFPYLPLNDTMWIANDSAVAAIGHSKHGLWQVIKGRVKSKDHYVKYQPTILYGFSGSPLINERGYVVGLNIGSDNRDISVEQDGFYSSAITLNDVQEFLDYFYGKKTVAKQEPPVPSIDIFADKCVWQKTEEGQWCRHE</sequence>
<evidence type="ECO:0000313" key="2">
    <source>
        <dbReference type="EMBL" id="OGD40302.1"/>
    </source>
</evidence>
<evidence type="ECO:0000256" key="1">
    <source>
        <dbReference type="SAM" id="SignalP"/>
    </source>
</evidence>
<protein>
    <recommendedName>
        <fullName evidence="4">Serine protease</fullName>
    </recommendedName>
</protein>